<evidence type="ECO:0000313" key="1">
    <source>
        <dbReference type="EMBL" id="ATS92929.1"/>
    </source>
</evidence>
<dbReference type="Proteomes" id="UP000240916">
    <property type="component" value="Segment"/>
</dbReference>
<organism evidence="1 2">
    <name type="scientific">Mycobacterium phage Superphikiman</name>
    <dbReference type="NCBI Taxonomy" id="2041551"/>
    <lineage>
        <taxon>Viruses</taxon>
        <taxon>Duplodnaviria</taxon>
        <taxon>Heunggongvirae</taxon>
        <taxon>Uroviricota</taxon>
        <taxon>Caudoviricetes</taxon>
        <taxon>Omegavirus</taxon>
        <taxon>Omegavirus courthouse</taxon>
    </lineage>
</organism>
<proteinExistence type="predicted"/>
<reference evidence="1 2" key="1">
    <citation type="submission" date="2017-09" db="EMBL/GenBank/DDBJ databases">
        <authorList>
            <person name="Pradhan P."/>
            <person name="Aluri L.S."/>
            <person name="Anandarajan D."/>
            <person name="Beiriger J.C."/>
            <person name="Bethamcharla R."/>
            <person name="Betini N."/>
            <person name="Bhatt S.D."/>
            <person name="Chengalvala S."/>
            <person name="Cox N.E."/>
            <person name="Delvadia B.P."/>
            <person name="Desai A.S."/>
            <person name="Devaney A.M."/>
            <person name="Doyle B.K."/>
            <person name="Edgerton A.O."/>
            <person name="Erlich M.C."/>
            <person name="Fitzpatrick K.C."/>
            <person name="Gajjar E.A."/>
            <person name="Ganguly A."/>
            <person name="Gill R.S."/>
            <person name="Goldman M.G."/>
            <person name="Good P.M."/>
            <person name="Gupta N."/>
            <person name="Haddad L.M."/>
            <person name="Han E.J."/>
            <person name="Jain S."/>
            <person name="Jiang A."/>
            <person name="Jurgielewicz A.D."/>
            <person name="Kainth D.K."/>
            <person name="Karam J.M."/>
            <person name="Kodavatiganti M."/>
            <person name="Kriete S.J."/>
            <person name="MacDonald C.E."/>
            <person name="Maret J.P."/>
            <person name="Mathew A.E."/>
            <person name="Nako S."/>
            <person name="Natrajan M."/>
            <person name="Nishu N.M."/>
            <person name="Parikh A."/>
            <person name="Patel N."/>
            <person name="Patel P.D."/>
            <person name="Patel S."/>
            <person name="Patra K."/>
            <person name="Pumpuckdee D."/>
            <person name="Rai K."/>
            <person name="Ramanathan A."/>
            <person name="Sarkar A."/>
            <person name="Schaffer B.L."/>
            <person name="Shah P."/>
            <person name="Tata R.K."/>
            <person name="Tawfik A.H."/>
            <person name="Thuremella B.T."/>
            <person name="Toma J."/>
            <person name="Tran T.L."/>
            <person name="Veera S."/>
            <person name="Vemulapalli V.K."/>
            <person name="Vidas T.V."/>
            <person name="Vieira K.S."/>
            <person name="Vijayakumar G."/>
            <person name="Walor T.A."/>
            <person name="White C.R."/>
            <person name="Wong B.M."/>
            <person name="Zhao Sl."/>
            <person name="McDonald M.T."/>
            <person name="Dalia R."/>
            <person name="Little J.L."/>
            <person name="Gurney S.M.R."/>
            <person name="Bollivar D.W."/>
            <person name="Garlena R.A."/>
            <person name="Russell D.A."/>
            <person name="Pope W.H."/>
            <person name="Jacobs-Sera D."/>
            <person name="Hendrix R.W."/>
            <person name="Hatfull G.F."/>
        </authorList>
    </citation>
    <scope>NUCLEOTIDE SEQUENCE [LARGE SCALE GENOMIC DNA]</scope>
</reference>
<dbReference type="EMBL" id="MF919534">
    <property type="protein sequence ID" value="ATS92929.1"/>
    <property type="molecule type" value="Genomic_DNA"/>
</dbReference>
<sequence>MMLRGVLAVAIMVGIGAAGAAPAEADGCSRPVVLLNGEEVSQTHSPTLRCNGVGGSLGGGGARPRGLLGDFPIVGNLPGLGGIL</sequence>
<accession>A0A2D2W4E8</accession>
<evidence type="ECO:0000313" key="2">
    <source>
        <dbReference type="Proteomes" id="UP000240916"/>
    </source>
</evidence>
<name>A0A2D2W4E8_9CAUD</name>
<gene>
    <name evidence="1" type="ORF">SEA_SUPERPHIKIMAN_87</name>
</gene>
<protein>
    <submittedName>
        <fullName evidence="1">Uncharacterized protein</fullName>
    </submittedName>
</protein>